<feature type="signal peptide" evidence="2">
    <location>
        <begin position="1"/>
        <end position="35"/>
    </location>
</feature>
<dbReference type="AlphaFoldDB" id="A0A1H2BKY0"/>
<dbReference type="STRING" id="113562.SAMN04489716_4679"/>
<protein>
    <recommendedName>
        <fullName evidence="5">PknH-like extracellular domain-containing protein</fullName>
    </recommendedName>
</protein>
<evidence type="ECO:0000256" key="1">
    <source>
        <dbReference type="SAM" id="MobiDB-lite"/>
    </source>
</evidence>
<feature type="chain" id="PRO_5009270099" description="PknH-like extracellular domain-containing protein" evidence="2">
    <location>
        <begin position="36"/>
        <end position="248"/>
    </location>
</feature>
<evidence type="ECO:0000313" key="4">
    <source>
        <dbReference type="Proteomes" id="UP000198688"/>
    </source>
</evidence>
<name>A0A1H2BKY0_9ACTN</name>
<keyword evidence="4" id="KW-1185">Reference proteome</keyword>
<dbReference type="EMBL" id="LT629758">
    <property type="protein sequence ID" value="SDT58559.1"/>
    <property type="molecule type" value="Genomic_DNA"/>
</dbReference>
<proteinExistence type="predicted"/>
<evidence type="ECO:0000256" key="2">
    <source>
        <dbReference type="SAM" id="SignalP"/>
    </source>
</evidence>
<dbReference type="Proteomes" id="UP000198688">
    <property type="component" value="Chromosome I"/>
</dbReference>
<keyword evidence="2" id="KW-0732">Signal</keyword>
<feature type="region of interest" description="Disordered" evidence="1">
    <location>
        <begin position="32"/>
        <end position="63"/>
    </location>
</feature>
<gene>
    <name evidence="3" type="ORF">SAMN04489716_4679</name>
</gene>
<accession>A0A1H2BKY0</accession>
<reference evidence="3 4" key="1">
    <citation type="submission" date="2016-10" db="EMBL/GenBank/DDBJ databases">
        <authorList>
            <person name="de Groot N.N."/>
        </authorList>
    </citation>
    <scope>NUCLEOTIDE SEQUENCE [LARGE SCALE GENOMIC DNA]</scope>
    <source>
        <strain evidence="3 4">DSM 43941</strain>
    </source>
</reference>
<evidence type="ECO:0008006" key="5">
    <source>
        <dbReference type="Google" id="ProtNLM"/>
    </source>
</evidence>
<evidence type="ECO:0000313" key="3">
    <source>
        <dbReference type="EMBL" id="SDT58559.1"/>
    </source>
</evidence>
<organism evidence="3 4">
    <name type="scientific">Actinoplanes derwentensis</name>
    <dbReference type="NCBI Taxonomy" id="113562"/>
    <lineage>
        <taxon>Bacteria</taxon>
        <taxon>Bacillati</taxon>
        <taxon>Actinomycetota</taxon>
        <taxon>Actinomycetes</taxon>
        <taxon>Micromonosporales</taxon>
        <taxon>Micromonosporaceae</taxon>
        <taxon>Actinoplanes</taxon>
    </lineage>
</organism>
<sequence length="248" mass="26415">MGVLKHKTITLPAVFMLSAGLGLTSVVGLPTSASAAPPPPQPTAEQPADQGGDKGAKESKKLKKALLTEKDVPKGFVPQDMPHIDQMFSGMVGGYRTNVDPCAPPPKAPVGKPDDVRSATALFLHEKKSVVVVEMLAATGPKVALDMVTDTETVLDECPVTKTPGAVLEMESLDWNPMLGDESITVGMKFDVKQPDVEMTMRGKMAFVAYRDLSLTVGLIGVKEPSDRDFKNVVRAAVRKVVLNTPVP</sequence>